<dbReference type="PROSITE" id="PS01129">
    <property type="entry name" value="PSI_RLU"/>
    <property type="match status" value="1"/>
</dbReference>
<evidence type="ECO:0000256" key="3">
    <source>
        <dbReference type="ARBA" id="ARBA00010876"/>
    </source>
</evidence>
<dbReference type="RefSeq" id="WP_123658125.1">
    <property type="nucleotide sequence ID" value="NZ_AYKG01000022.1"/>
</dbReference>
<dbReference type="EC" id="5.4.99.-" evidence="9"/>
<organism evidence="11 12">
    <name type="scientific">Salinisphaera japonica YTM-1</name>
    <dbReference type="NCBI Taxonomy" id="1209778"/>
    <lineage>
        <taxon>Bacteria</taxon>
        <taxon>Pseudomonadati</taxon>
        <taxon>Pseudomonadota</taxon>
        <taxon>Gammaproteobacteria</taxon>
        <taxon>Salinisphaerales</taxon>
        <taxon>Salinisphaeraceae</taxon>
        <taxon>Salinisphaera</taxon>
    </lineage>
</organism>
<dbReference type="CDD" id="cd00165">
    <property type="entry name" value="S4"/>
    <property type="match status" value="1"/>
</dbReference>
<dbReference type="Pfam" id="PF01479">
    <property type="entry name" value="S4"/>
    <property type="match status" value="1"/>
</dbReference>
<evidence type="ECO:0000256" key="5">
    <source>
        <dbReference type="ARBA" id="ARBA00022884"/>
    </source>
</evidence>
<evidence type="ECO:0000256" key="8">
    <source>
        <dbReference type="PROSITE-ProRule" id="PRU00182"/>
    </source>
</evidence>
<dbReference type="GO" id="GO:0003723">
    <property type="term" value="F:RNA binding"/>
    <property type="evidence" value="ECO:0007669"/>
    <property type="project" value="UniProtKB-KW"/>
</dbReference>
<feature type="domain" description="RNA-binding S4" evidence="10">
    <location>
        <begin position="24"/>
        <end position="87"/>
    </location>
</feature>
<dbReference type="GO" id="GO:0160141">
    <property type="term" value="F:23S rRNA pseudouridine(955/2504/2580) synthase activity"/>
    <property type="evidence" value="ECO:0007669"/>
    <property type="project" value="UniProtKB-EC"/>
</dbReference>
<name>A0A423PS22_9GAMM</name>
<feature type="active site" evidence="7">
    <location>
        <position position="146"/>
    </location>
</feature>
<dbReference type="NCBIfam" id="TIGR00005">
    <property type="entry name" value="rluA_subfam"/>
    <property type="match status" value="1"/>
</dbReference>
<dbReference type="SUPFAM" id="SSF55120">
    <property type="entry name" value="Pseudouridine synthase"/>
    <property type="match status" value="1"/>
</dbReference>
<comment type="caution">
    <text evidence="11">The sequence shown here is derived from an EMBL/GenBank/DDBJ whole genome shotgun (WGS) entry which is preliminary data.</text>
</comment>
<keyword evidence="12" id="KW-1185">Reference proteome</keyword>
<comment type="similarity">
    <text evidence="3 9">Belongs to the pseudouridine synthase RluA family.</text>
</comment>
<evidence type="ECO:0000256" key="4">
    <source>
        <dbReference type="ARBA" id="ARBA00022552"/>
    </source>
</evidence>
<dbReference type="GO" id="GO:0000455">
    <property type="term" value="P:enzyme-directed rRNA pseudouridine synthesis"/>
    <property type="evidence" value="ECO:0007669"/>
    <property type="project" value="UniProtKB-ARBA"/>
</dbReference>
<dbReference type="Gene3D" id="3.10.290.10">
    <property type="entry name" value="RNA-binding S4 domain"/>
    <property type="match status" value="1"/>
</dbReference>
<dbReference type="OrthoDB" id="9785808at2"/>
<accession>A0A423PS22</accession>
<dbReference type="InterPro" id="IPR050188">
    <property type="entry name" value="RluA_PseudoU_synthase"/>
</dbReference>
<dbReference type="InterPro" id="IPR006145">
    <property type="entry name" value="PsdUridine_synth_RsuA/RluA"/>
</dbReference>
<evidence type="ECO:0000256" key="7">
    <source>
        <dbReference type="PIRSR" id="PIRSR606225-1"/>
    </source>
</evidence>
<dbReference type="AlphaFoldDB" id="A0A423PS22"/>
<dbReference type="PROSITE" id="PS50889">
    <property type="entry name" value="S4"/>
    <property type="match status" value="1"/>
</dbReference>
<comment type="function">
    <text evidence="2">Responsible for synthesis of pseudouridine from uracil at positions 955, 2504 and 2580 in 23S ribosomal RNA.</text>
</comment>
<keyword evidence="4" id="KW-0698">rRNA processing</keyword>
<dbReference type="SUPFAM" id="SSF55174">
    <property type="entry name" value="Alpha-L RNA-binding motif"/>
    <property type="match status" value="1"/>
</dbReference>
<dbReference type="EMBL" id="AYKG01000022">
    <property type="protein sequence ID" value="ROO28383.1"/>
    <property type="molecule type" value="Genomic_DNA"/>
</dbReference>
<gene>
    <name evidence="11" type="ORF">SAJA_08030</name>
</gene>
<evidence type="ECO:0000259" key="10">
    <source>
        <dbReference type="SMART" id="SM00363"/>
    </source>
</evidence>
<dbReference type="SMART" id="SM00363">
    <property type="entry name" value="S4"/>
    <property type="match status" value="1"/>
</dbReference>
<dbReference type="Gene3D" id="3.30.2350.10">
    <property type="entry name" value="Pseudouridine synthase"/>
    <property type="match status" value="1"/>
</dbReference>
<dbReference type="CDD" id="cd02869">
    <property type="entry name" value="PseudoU_synth_RluA_like"/>
    <property type="match status" value="1"/>
</dbReference>
<dbReference type="InterPro" id="IPR020103">
    <property type="entry name" value="PsdUridine_synth_cat_dom_sf"/>
</dbReference>
<dbReference type="InterPro" id="IPR006224">
    <property type="entry name" value="PsdUridine_synth_RluA-like_CS"/>
</dbReference>
<dbReference type="FunCoup" id="A0A423PS22">
    <property type="interactions" value="453"/>
</dbReference>
<evidence type="ECO:0000256" key="2">
    <source>
        <dbReference type="ARBA" id="ARBA00002876"/>
    </source>
</evidence>
<proteinExistence type="inferred from homology"/>
<keyword evidence="6 9" id="KW-0413">Isomerase</keyword>
<evidence type="ECO:0000256" key="6">
    <source>
        <dbReference type="ARBA" id="ARBA00023235"/>
    </source>
</evidence>
<evidence type="ECO:0000256" key="1">
    <source>
        <dbReference type="ARBA" id="ARBA00000381"/>
    </source>
</evidence>
<dbReference type="PANTHER" id="PTHR21600:SF92">
    <property type="entry name" value="RIBOSOMAL LARGE SUBUNIT PSEUDOURIDINE SYNTHASE C"/>
    <property type="match status" value="1"/>
</dbReference>
<keyword evidence="5 8" id="KW-0694">RNA-binding</keyword>
<comment type="catalytic activity">
    <reaction evidence="9">
        <text>a uridine in RNA = a pseudouridine in RNA</text>
        <dbReference type="Rhea" id="RHEA:48348"/>
        <dbReference type="Rhea" id="RHEA-COMP:12068"/>
        <dbReference type="Rhea" id="RHEA-COMP:12069"/>
        <dbReference type="ChEBI" id="CHEBI:65314"/>
        <dbReference type="ChEBI" id="CHEBI:65315"/>
    </reaction>
</comment>
<evidence type="ECO:0000256" key="9">
    <source>
        <dbReference type="RuleBase" id="RU362028"/>
    </source>
</evidence>
<dbReference type="InterPro" id="IPR006225">
    <property type="entry name" value="PsdUridine_synth_RluC/D"/>
</dbReference>
<dbReference type="InterPro" id="IPR002942">
    <property type="entry name" value="S4_RNA-bd"/>
</dbReference>
<reference evidence="11 12" key="1">
    <citation type="submission" date="2013-10" db="EMBL/GenBank/DDBJ databases">
        <title>Salinisphaera japonica YTM-1 Genome Sequencing.</title>
        <authorList>
            <person name="Lai Q."/>
            <person name="Li C."/>
            <person name="Shao Z."/>
        </authorList>
    </citation>
    <scope>NUCLEOTIDE SEQUENCE [LARGE SCALE GENOMIC DNA]</scope>
    <source>
        <strain evidence="11 12">YTM-1</strain>
    </source>
</reference>
<dbReference type="InParanoid" id="A0A423PS22"/>
<evidence type="ECO:0000313" key="12">
    <source>
        <dbReference type="Proteomes" id="UP000285310"/>
    </source>
</evidence>
<dbReference type="PANTHER" id="PTHR21600">
    <property type="entry name" value="MITOCHONDRIAL RNA PSEUDOURIDINE SYNTHASE"/>
    <property type="match status" value="1"/>
</dbReference>
<comment type="catalytic activity">
    <reaction evidence="1">
        <text>uridine(955/2504/2580) in 23S rRNA = pseudouridine(955/2504/2580) in 23S rRNA</text>
        <dbReference type="Rhea" id="RHEA:42528"/>
        <dbReference type="Rhea" id="RHEA-COMP:10099"/>
        <dbReference type="Rhea" id="RHEA-COMP:10100"/>
        <dbReference type="ChEBI" id="CHEBI:65314"/>
        <dbReference type="ChEBI" id="CHEBI:65315"/>
        <dbReference type="EC" id="5.4.99.24"/>
    </reaction>
</comment>
<dbReference type="InterPro" id="IPR036986">
    <property type="entry name" value="S4_RNA-bd_sf"/>
</dbReference>
<protein>
    <recommendedName>
        <fullName evidence="9">Pseudouridine synthase</fullName>
        <ecNumber evidence="9">5.4.99.-</ecNumber>
    </recommendedName>
</protein>
<dbReference type="Proteomes" id="UP000285310">
    <property type="component" value="Unassembled WGS sequence"/>
</dbReference>
<dbReference type="Pfam" id="PF00849">
    <property type="entry name" value="PseudoU_synth_2"/>
    <property type="match status" value="1"/>
</dbReference>
<evidence type="ECO:0000313" key="11">
    <source>
        <dbReference type="EMBL" id="ROO28383.1"/>
    </source>
</evidence>
<sequence length="318" mass="35732">MECNLTFERPQVRYVQIAPDDDGMRLDNYLLRVFKDVPKSRIYKIIRSGEVRINKGRAKPATRIAVDDTVRLPPVKQKPRRALERPPDALMTRVTEAIMTETPDYLVFNKPPGLAVHAGTGQRFGLIEVLRAARPDEYFELVHRIDRQTSGVLIVARSRAALDALRDALNDVATQKRYLALVEGAWRHGIREVDAPLSRDVERAGERVVTVDHVQGKTSLSIFSPKQAYRGATLMSVAIRTGRTHQIRVHAAHCGHPVAGDDKYAANAATARWKANGLARMFLHAEEIQLDFNGQRRVFKAPLARDLETALRGLEPIE</sequence>